<dbReference type="PANTHER" id="PTHR46603">
    <property type="entry name" value="ABSCISSION/NOCUT CHECKPOINT REGULATOR"/>
    <property type="match status" value="1"/>
</dbReference>
<evidence type="ECO:0000256" key="1">
    <source>
        <dbReference type="ARBA" id="ARBA00022723"/>
    </source>
</evidence>
<dbReference type="Pfam" id="PF01363">
    <property type="entry name" value="FYVE"/>
    <property type="match status" value="1"/>
</dbReference>
<evidence type="ECO:0000256" key="3">
    <source>
        <dbReference type="ARBA" id="ARBA00022833"/>
    </source>
</evidence>
<dbReference type="InterPro" id="IPR044553">
    <property type="entry name" value="Bbox1_ANCHR"/>
</dbReference>
<dbReference type="SUPFAM" id="SSF57903">
    <property type="entry name" value="FYVE/PHD zinc finger"/>
    <property type="match status" value="1"/>
</dbReference>
<dbReference type="GO" id="GO:0005813">
    <property type="term" value="C:centrosome"/>
    <property type="evidence" value="ECO:0007669"/>
    <property type="project" value="TreeGrafter"/>
</dbReference>
<dbReference type="GeneID" id="107222551"/>
<reference evidence="8" key="1">
    <citation type="submission" date="2025-08" db="UniProtKB">
        <authorList>
            <consortium name="RefSeq"/>
        </authorList>
    </citation>
    <scope>IDENTIFICATION</scope>
    <source>
        <tissue evidence="8">Thorax and Abdomen</tissue>
    </source>
</reference>
<dbReference type="GO" id="GO:0030496">
    <property type="term" value="C:midbody"/>
    <property type="evidence" value="ECO:0007669"/>
    <property type="project" value="TreeGrafter"/>
</dbReference>
<gene>
    <name evidence="8" type="primary">LOC107222551</name>
</gene>
<protein>
    <submittedName>
        <fullName evidence="8">Abscission/NoCut checkpoint regulator</fullName>
    </submittedName>
</protein>
<sequence length="333" mass="38030">MSCNACQTKFTFFTREHGCPSCHFSYCAKCLRYKFDLPDIGSTKICGKCYYRLKDGVENKAEEKVQSENLKPQLSTPSEGQPLSVEQVAPIDITQKLNSLENPSKPPIVLYKKEIGRWDRLKSGLDPADQNMVDRLRKLKDEDKPVPQTSLEEIRRRLALLKDQDPNNPVPQTNIHSVDTRSDEQKTADLINEYLEELKLSSDVNSDAQIEDRLARLRGIDPAQIRKNKPEDIEEDEQTATKRIIKKALDEAAIESKFAELDDLEPMDTDPAEEEEELPWCTICNEDAQLRCTGCDGDLYCTSCFREGHDSFEMVDHQSVPFTPRKKVKKVDD</sequence>
<dbReference type="Proteomes" id="UP000829291">
    <property type="component" value="Chromosome 7"/>
</dbReference>
<keyword evidence="2 4" id="KW-0863">Zinc-finger</keyword>
<dbReference type="AlphaFoldDB" id="A0A6J0BTX5"/>
<organism evidence="8">
    <name type="scientific">Neodiprion lecontei</name>
    <name type="common">Redheaded pine sawfly</name>
    <dbReference type="NCBI Taxonomy" id="441921"/>
    <lineage>
        <taxon>Eukaryota</taxon>
        <taxon>Metazoa</taxon>
        <taxon>Ecdysozoa</taxon>
        <taxon>Arthropoda</taxon>
        <taxon>Hexapoda</taxon>
        <taxon>Insecta</taxon>
        <taxon>Pterygota</taxon>
        <taxon>Neoptera</taxon>
        <taxon>Endopterygota</taxon>
        <taxon>Hymenoptera</taxon>
        <taxon>Tenthredinoidea</taxon>
        <taxon>Diprionidae</taxon>
        <taxon>Diprioninae</taxon>
        <taxon>Neodiprion</taxon>
    </lineage>
</organism>
<name>A0A6J0BTX5_NEOLC</name>
<evidence type="ECO:0000313" key="8">
    <source>
        <dbReference type="RefSeq" id="XP_015517453.2"/>
    </source>
</evidence>
<feature type="region of interest" description="Disordered" evidence="5">
    <location>
        <begin position="163"/>
        <end position="183"/>
    </location>
</feature>
<evidence type="ECO:0000256" key="2">
    <source>
        <dbReference type="ARBA" id="ARBA00022771"/>
    </source>
</evidence>
<keyword evidence="3" id="KW-0862">Zinc</keyword>
<dbReference type="InterPro" id="IPR013083">
    <property type="entry name" value="Znf_RING/FYVE/PHD"/>
</dbReference>
<dbReference type="SUPFAM" id="SSF57845">
    <property type="entry name" value="B-box zinc-binding domain"/>
    <property type="match status" value="1"/>
</dbReference>
<feature type="compositionally biased region" description="Polar residues" evidence="5">
    <location>
        <begin position="166"/>
        <end position="177"/>
    </location>
</feature>
<dbReference type="KEGG" id="nlo:107222551"/>
<dbReference type="Gene3D" id="3.30.40.10">
    <property type="entry name" value="Zinc/RING finger domain, C3HC4 (zinc finger)"/>
    <property type="match status" value="1"/>
</dbReference>
<dbReference type="GO" id="GO:0008270">
    <property type="term" value="F:zinc ion binding"/>
    <property type="evidence" value="ECO:0007669"/>
    <property type="project" value="UniProtKB-KW"/>
</dbReference>
<dbReference type="InterPro" id="IPR011011">
    <property type="entry name" value="Znf_FYVE_PHD"/>
</dbReference>
<evidence type="ECO:0000256" key="4">
    <source>
        <dbReference type="PROSITE-ProRule" id="PRU00091"/>
    </source>
</evidence>
<dbReference type="GO" id="GO:0044878">
    <property type="term" value="P:mitotic cytokinesis checkpoint signaling"/>
    <property type="evidence" value="ECO:0007669"/>
    <property type="project" value="TreeGrafter"/>
</dbReference>
<feature type="domain" description="FYVE-type" evidence="6">
    <location>
        <begin position="1"/>
        <end position="54"/>
    </location>
</feature>
<dbReference type="GO" id="GO:0032266">
    <property type="term" value="F:phosphatidylinositol-3-phosphate binding"/>
    <property type="evidence" value="ECO:0007669"/>
    <property type="project" value="TreeGrafter"/>
</dbReference>
<dbReference type="GO" id="GO:0032154">
    <property type="term" value="C:cleavage furrow"/>
    <property type="evidence" value="ECO:0007669"/>
    <property type="project" value="TreeGrafter"/>
</dbReference>
<keyword evidence="7" id="KW-1185">Reference proteome</keyword>
<dbReference type="InterPro" id="IPR017455">
    <property type="entry name" value="Znf_FYVE-rel"/>
</dbReference>
<evidence type="ECO:0000256" key="5">
    <source>
        <dbReference type="SAM" id="MobiDB-lite"/>
    </source>
</evidence>
<proteinExistence type="predicted"/>
<accession>A0A6J0BTX5</accession>
<dbReference type="PROSITE" id="PS50178">
    <property type="entry name" value="ZF_FYVE"/>
    <property type="match status" value="1"/>
</dbReference>
<dbReference type="RefSeq" id="XP_015517453.2">
    <property type="nucleotide sequence ID" value="XM_015661967.2"/>
</dbReference>
<evidence type="ECO:0000259" key="6">
    <source>
        <dbReference type="PROSITE" id="PS50178"/>
    </source>
</evidence>
<dbReference type="FunCoup" id="A0A6J0BTX5">
    <property type="interactions" value="34"/>
</dbReference>
<dbReference type="CDD" id="cd00065">
    <property type="entry name" value="FYVE_like_SF"/>
    <property type="match status" value="1"/>
</dbReference>
<evidence type="ECO:0000313" key="7">
    <source>
        <dbReference type="Proteomes" id="UP000829291"/>
    </source>
</evidence>
<dbReference type="CDD" id="cd19817">
    <property type="entry name" value="Bbox1_ANCHR-like"/>
    <property type="match status" value="1"/>
</dbReference>
<keyword evidence="1" id="KW-0479">Metal-binding</keyword>
<dbReference type="PANTHER" id="PTHR46603:SF1">
    <property type="entry name" value="ABSCISSION_NOCUT CHECKPOINT REGULATOR"/>
    <property type="match status" value="1"/>
</dbReference>
<dbReference type="OrthoDB" id="5407799at2759"/>
<dbReference type="GO" id="GO:0009838">
    <property type="term" value="P:abscission"/>
    <property type="evidence" value="ECO:0007669"/>
    <property type="project" value="TreeGrafter"/>
</dbReference>
<dbReference type="InParanoid" id="A0A6J0BTX5"/>
<dbReference type="InterPro" id="IPR000306">
    <property type="entry name" value="Znf_FYVE"/>
</dbReference>
<dbReference type="Pfam" id="PF22586">
    <property type="entry name" value="ANCHR-like_BBOX"/>
    <property type="match status" value="1"/>
</dbReference>